<evidence type="ECO:0000313" key="3">
    <source>
        <dbReference type="Proteomes" id="UP001148786"/>
    </source>
</evidence>
<organism evidence="2 3">
    <name type="scientific">Agrocybe chaxingu</name>
    <dbReference type="NCBI Taxonomy" id="84603"/>
    <lineage>
        <taxon>Eukaryota</taxon>
        <taxon>Fungi</taxon>
        <taxon>Dikarya</taxon>
        <taxon>Basidiomycota</taxon>
        <taxon>Agaricomycotina</taxon>
        <taxon>Agaricomycetes</taxon>
        <taxon>Agaricomycetidae</taxon>
        <taxon>Agaricales</taxon>
        <taxon>Agaricineae</taxon>
        <taxon>Strophariaceae</taxon>
        <taxon>Agrocybe</taxon>
    </lineage>
</organism>
<feature type="compositionally biased region" description="Polar residues" evidence="1">
    <location>
        <begin position="86"/>
        <end position="95"/>
    </location>
</feature>
<gene>
    <name evidence="2" type="ORF">NLJ89_g10637</name>
</gene>
<accession>A0A9W8JQ76</accession>
<dbReference type="OrthoDB" id="3234349at2759"/>
<feature type="compositionally biased region" description="Pro residues" evidence="1">
    <location>
        <begin position="61"/>
        <end position="71"/>
    </location>
</feature>
<dbReference type="Proteomes" id="UP001148786">
    <property type="component" value="Unassembled WGS sequence"/>
</dbReference>
<keyword evidence="3" id="KW-1185">Reference proteome</keyword>
<evidence type="ECO:0000256" key="1">
    <source>
        <dbReference type="SAM" id="MobiDB-lite"/>
    </source>
</evidence>
<protein>
    <submittedName>
        <fullName evidence="2">Uncharacterized protein</fullName>
    </submittedName>
</protein>
<dbReference type="AlphaFoldDB" id="A0A9W8JQ76"/>
<comment type="caution">
    <text evidence="2">The sequence shown here is derived from an EMBL/GenBank/DDBJ whole genome shotgun (WGS) entry which is preliminary data.</text>
</comment>
<feature type="compositionally biased region" description="Basic residues" evidence="1">
    <location>
        <begin position="105"/>
        <end position="114"/>
    </location>
</feature>
<dbReference type="PANTHER" id="PTHR46579">
    <property type="entry name" value="F5/8 TYPE C DOMAIN-CONTAINING PROTEIN-RELATED"/>
    <property type="match status" value="1"/>
</dbReference>
<dbReference type="PANTHER" id="PTHR46579:SF1">
    <property type="entry name" value="F5_8 TYPE C DOMAIN-CONTAINING PROTEIN"/>
    <property type="match status" value="1"/>
</dbReference>
<dbReference type="EMBL" id="JANKHO010002037">
    <property type="protein sequence ID" value="KAJ3495364.1"/>
    <property type="molecule type" value="Genomic_DNA"/>
</dbReference>
<sequence length="914" mass="103540">MPARAPSRRCTCPSCLAEGEVDEHGVRIGKLWTPAEFIVHRHRVAMEARASASVQPDVIAAPPPPSIPPPHTTSLSELPADDSVHQLPSHQSPPFKSSKESQSKGKNRRRTQKAHRVLNNIETRCLTSLEILNRVEGEEHPSRQIIADIENELAILRRGFDAVKLTISSVKTRKEQFGPVLARLESRSQMLKQRHYVANDGPLQYSSDHYFNPPINAYHAVAQISMLVVVILELLQWAFAVVSDKVMLTQKSIISQIPRTLGAVLDKFNLSPKTTTYAEDPPAFITSVFDADFIRNFKGPGGTLFVDRPQNEGRYLFAFNVDFFSSECQTVRGASASSGIISAVCLNLPESIRYKKENMYIAGIISGLDEPHLTQLNHYMRPIVDDLLVSYKKGVHYSCTANHPTGKTTRSALSISVNDLPAARKVNIEDTDWLPKNPALQRQKAEHWRNAESSSAQEKLFSENGLRWSELWRLPYWDPANMLVVDPMHCLLEGLAQYHFHEVLKLTETAANAKVDIPDAFEYAFPLPTDLDAEKYKFGANDLKHIPQIQKLLISPIESTDGSVEPNFAQLQRGLEYKNWTALRFVSDTVRAQPLDTQRRKPTPPDHVFSKAQYVAALVLWRSQRPLTRDNQLPSIVTPAVMNRIRDVIRDTDTPSWLESVPYNFGMASAGTLKADEWRTMTTVYLPISLISMWGEGMAPTARNSAILQRVLDHTMHLVCAISLACKRTMTRERREAYLAHLLIWMRSLSDIRPGAQPRPNHHLAIHIYDFLYLFGPVRSWWCFAFERLIGQLQRLPHNHKFGQLEATMLSVYSKMANLRHWLARPESPEFRKRCKAIFDKAFNMLSENDFEDDLLPDTAFGPVPPLLRSIVSDKKVALRARYKSNGVVFSRHRRADVAFGSIEHIITRQDGID</sequence>
<reference evidence="2" key="1">
    <citation type="submission" date="2022-07" db="EMBL/GenBank/DDBJ databases">
        <title>Genome Sequence of Agrocybe chaxingu.</title>
        <authorList>
            <person name="Buettner E."/>
        </authorList>
    </citation>
    <scope>NUCLEOTIDE SEQUENCE</scope>
    <source>
        <strain evidence="2">MP-N11</strain>
    </source>
</reference>
<name>A0A9W8JQ76_9AGAR</name>
<evidence type="ECO:0000313" key="2">
    <source>
        <dbReference type="EMBL" id="KAJ3495364.1"/>
    </source>
</evidence>
<proteinExistence type="predicted"/>
<feature type="region of interest" description="Disordered" evidence="1">
    <location>
        <begin position="57"/>
        <end position="114"/>
    </location>
</feature>